<protein>
    <submittedName>
        <fullName evidence="1">Sporadically distributed protein</fullName>
    </submittedName>
</protein>
<dbReference type="NCBIfam" id="TIGR04141">
    <property type="entry name" value="TIGR04141 family sporadically distributed protein"/>
    <property type="match status" value="1"/>
</dbReference>
<evidence type="ECO:0000313" key="1">
    <source>
        <dbReference type="EMBL" id="VGM46594.1"/>
    </source>
</evidence>
<gene>
    <name evidence="1" type="ORF">SAMEA4873563_02484</name>
</gene>
<accession>A0A486V7W7</accession>
<organism evidence="1">
    <name type="scientific">Klebsiella pneumoniae</name>
    <dbReference type="NCBI Taxonomy" id="573"/>
    <lineage>
        <taxon>Bacteria</taxon>
        <taxon>Pseudomonadati</taxon>
        <taxon>Pseudomonadota</taxon>
        <taxon>Gammaproteobacteria</taxon>
        <taxon>Enterobacterales</taxon>
        <taxon>Enterobacteriaceae</taxon>
        <taxon>Klebsiella/Raoultella group</taxon>
        <taxon>Klebsiella</taxon>
        <taxon>Klebsiella pneumoniae complex</taxon>
    </lineage>
</organism>
<proteinExistence type="predicted"/>
<sequence length="613" mass="70053">MKTRSFSIFLLKAGYNAQNSLKPDHQLLDDFQAQNLPQGASLFISDRFKTTPWWVNYFSIGGNLEQESKGALIFLPVRDRCFALTFGHIYHNLRDVSYEYDFGLKVTLNSLEPKELKSADIVDPGASRRKRMQVPVMSDLTYLDFDSNSEILKSLTGKVKPQYIELFKNATGSTNLKVGLKLEPDELIVLCEQLLDLYASNEYLESFPNIQKIVPEKDPLKIEKLDTSLLEAFINKSDELSLSIPDIVDYSDNIYCVFKGRKGISPIYTDISLDEFYDYLGEIDLNTFDIEKIKSFSLNLCNEEGITTKAYNIYRSFIYDIPFDDEGVVYHLCEGEWYKVDQDYLAILKDYIDQRCENTSLPPYNHDNIAANKRSYSEENYNEDVARNSLTHICLDQTDISPDGYTQIEPCDIISYNGNTCIFHHIKISSRSSQLSHLFNQGVNSMELLILEGHSRDKLKNLIEEKIQHRDLDSFKRVIDGNDYKVEFGIITKKPAISKSDNLPLFSKISLMRSLRALSLCRTEGVVSFIQDISPPKESYSKYPRITVVVSLDANGKNEVVVDKNQIFPQGKKVMRCSQEITNSAIGSKYMIYVKASENGDLSTSHAWESERI</sequence>
<dbReference type="Pfam" id="PF19614">
    <property type="entry name" value="DUF6119"/>
    <property type="match status" value="1"/>
</dbReference>
<dbReference type="AlphaFoldDB" id="A0A486V7W7"/>
<reference evidence="1" key="1">
    <citation type="submission" date="2019-03" db="EMBL/GenBank/DDBJ databases">
        <authorList>
            <consortium name="Pathogen Informatics"/>
        </authorList>
    </citation>
    <scope>NUCLEOTIDE SEQUENCE</scope>
    <source>
        <strain evidence="1">5012STDY7626362</strain>
    </source>
</reference>
<name>A0A486V7W7_KLEPN</name>
<dbReference type="EMBL" id="CAAHDH010000001">
    <property type="protein sequence ID" value="VGM46594.1"/>
    <property type="molecule type" value="Genomic_DNA"/>
</dbReference>
<dbReference type="InterPro" id="IPR026487">
    <property type="entry name" value="CHP04141"/>
</dbReference>